<gene>
    <name evidence="2" type="ORF">BDV25DRAFT_139913</name>
</gene>
<accession>A0A5N6TVE4</accession>
<dbReference type="EMBL" id="ML742096">
    <property type="protein sequence ID" value="KAE8150348.1"/>
    <property type="molecule type" value="Genomic_DNA"/>
</dbReference>
<dbReference type="Proteomes" id="UP000325780">
    <property type="component" value="Unassembled WGS sequence"/>
</dbReference>
<feature type="chain" id="PRO_5024912630" evidence="1">
    <location>
        <begin position="25"/>
        <end position="106"/>
    </location>
</feature>
<proteinExistence type="predicted"/>
<feature type="signal peptide" evidence="1">
    <location>
        <begin position="1"/>
        <end position="24"/>
    </location>
</feature>
<keyword evidence="1" id="KW-0732">Signal</keyword>
<sequence length="106" mass="11613">MKLIFSTISLLALASLSTAAKVNGKPCTPGEEYCGYDLWRTGGYGAYFNAELRANGLGAKDDDVHWTVFECVEDSDIKFITHCGNHKCKPWKKSEYELGGHCTGSS</sequence>
<reference evidence="2 3" key="1">
    <citation type="submission" date="2019-04" db="EMBL/GenBank/DDBJ databases">
        <title>Friends and foes A comparative genomics study of 23 Aspergillus species from section Flavi.</title>
        <authorList>
            <consortium name="DOE Joint Genome Institute"/>
            <person name="Kjaerbolling I."/>
            <person name="Vesth T."/>
            <person name="Frisvad J.C."/>
            <person name="Nybo J.L."/>
            <person name="Theobald S."/>
            <person name="Kildgaard S."/>
            <person name="Isbrandt T."/>
            <person name="Kuo A."/>
            <person name="Sato A."/>
            <person name="Lyhne E.K."/>
            <person name="Kogle M.E."/>
            <person name="Wiebenga A."/>
            <person name="Kun R.S."/>
            <person name="Lubbers R.J."/>
            <person name="Makela M.R."/>
            <person name="Barry K."/>
            <person name="Chovatia M."/>
            <person name="Clum A."/>
            <person name="Daum C."/>
            <person name="Haridas S."/>
            <person name="He G."/>
            <person name="LaButti K."/>
            <person name="Lipzen A."/>
            <person name="Mondo S."/>
            <person name="Riley R."/>
            <person name="Salamov A."/>
            <person name="Simmons B.A."/>
            <person name="Magnuson J.K."/>
            <person name="Henrissat B."/>
            <person name="Mortensen U.H."/>
            <person name="Larsen T.O."/>
            <person name="Devries R.P."/>
            <person name="Grigoriev I.V."/>
            <person name="Machida M."/>
            <person name="Baker S.E."/>
            <person name="Andersen M.R."/>
        </authorList>
    </citation>
    <scope>NUCLEOTIDE SEQUENCE [LARGE SCALE GENOMIC DNA]</scope>
    <source>
        <strain evidence="2 3">IBT 18842</strain>
    </source>
</reference>
<evidence type="ECO:0000313" key="2">
    <source>
        <dbReference type="EMBL" id="KAE8150348.1"/>
    </source>
</evidence>
<protein>
    <submittedName>
        <fullName evidence="2">Uncharacterized protein</fullName>
    </submittedName>
</protein>
<organism evidence="2 3">
    <name type="scientific">Aspergillus avenaceus</name>
    <dbReference type="NCBI Taxonomy" id="36643"/>
    <lineage>
        <taxon>Eukaryota</taxon>
        <taxon>Fungi</taxon>
        <taxon>Dikarya</taxon>
        <taxon>Ascomycota</taxon>
        <taxon>Pezizomycotina</taxon>
        <taxon>Eurotiomycetes</taxon>
        <taxon>Eurotiomycetidae</taxon>
        <taxon>Eurotiales</taxon>
        <taxon>Aspergillaceae</taxon>
        <taxon>Aspergillus</taxon>
        <taxon>Aspergillus subgen. Circumdati</taxon>
    </lineage>
</organism>
<evidence type="ECO:0000313" key="3">
    <source>
        <dbReference type="Proteomes" id="UP000325780"/>
    </source>
</evidence>
<keyword evidence="3" id="KW-1185">Reference proteome</keyword>
<name>A0A5N6TVE4_ASPAV</name>
<evidence type="ECO:0000256" key="1">
    <source>
        <dbReference type="SAM" id="SignalP"/>
    </source>
</evidence>
<dbReference type="AlphaFoldDB" id="A0A5N6TVE4"/>